<evidence type="ECO:0000259" key="1">
    <source>
        <dbReference type="PROSITE" id="PS51833"/>
    </source>
</evidence>
<dbReference type="Gene3D" id="1.10.3210.10">
    <property type="entry name" value="Hypothetical protein af1432"/>
    <property type="match status" value="1"/>
</dbReference>
<sequence>MVQTALTSLALGYRPLWNAARKLVGVQLFMHEGGDDQPDVPHFLRMLQEMAAPTAPRLILSPQSRHLLGLLLQHTVRDAQQLIEVRGEWLADSALYDLVQRAQARGVRLVWRGALNDLPDADSARWFASSMLRLAPQDAIQLMQLSPGAPAPEHLALLDGQIYEELHSRAIMHRCLDQHRAAAIAGWPSEDVQHKLRGERALAPSHDHVMRLLKAVDADESFETFEQILSEDPMLAYRFMVFTNSASLALRSGVDSLRMGFVMLGYSQLKQWLANQLTQASADKDLQPIRAATVMRAQLTERLLDPGVSQELRSEVYLCGLFSRLDELLDEPLSQTLQRLPLSERIHEAAVEEDGPYAPSLLLAKALEKEDGPVVRELCARYDIDLEHVNRTLLRTISEWPAERLAL</sequence>
<dbReference type="InterPro" id="IPR052340">
    <property type="entry name" value="RNase_Y/CdgJ"/>
</dbReference>
<proteinExistence type="predicted"/>
<gene>
    <name evidence="2" type="ORF">CRM82_04825</name>
</gene>
<dbReference type="STRING" id="1219032.GCA_001515545_03991"/>
<dbReference type="EMBL" id="PDEA01000001">
    <property type="protein sequence ID" value="PEH88026.1"/>
    <property type="molecule type" value="Genomic_DNA"/>
</dbReference>
<reference evidence="3" key="1">
    <citation type="submission" date="2017-09" db="EMBL/GenBank/DDBJ databases">
        <title>FDA dAtabase for Regulatory Grade micrObial Sequences (FDA-ARGOS): Supporting development and validation of Infectious Disease Dx tests.</title>
        <authorList>
            <person name="Minogue T."/>
            <person name="Wolcott M."/>
            <person name="Wasieloski L."/>
            <person name="Aguilar W."/>
            <person name="Moore D."/>
            <person name="Tallon L."/>
            <person name="Sadzewicz L."/>
            <person name="Ott S."/>
            <person name="Zhao X."/>
            <person name="Nagaraj S."/>
            <person name="Vavikolanu K."/>
            <person name="Aluvathingal J."/>
            <person name="Nadendla S."/>
            <person name="Sichtig H."/>
        </authorList>
    </citation>
    <scope>NUCLEOTIDE SEQUENCE [LARGE SCALE GENOMIC DNA]</scope>
    <source>
        <strain evidence="3">FDAARGOS_394</strain>
    </source>
</reference>
<keyword evidence="3" id="KW-1185">Reference proteome</keyword>
<evidence type="ECO:0000313" key="3">
    <source>
        <dbReference type="Proteomes" id="UP000220246"/>
    </source>
</evidence>
<dbReference type="PANTHER" id="PTHR33525">
    <property type="match status" value="1"/>
</dbReference>
<dbReference type="OrthoDB" id="9804751at2"/>
<dbReference type="PANTHER" id="PTHR33525:SF4">
    <property type="entry name" value="CYCLIC DI-GMP PHOSPHODIESTERASE CDGJ"/>
    <property type="match status" value="1"/>
</dbReference>
<feature type="domain" description="HDOD" evidence="1">
    <location>
        <begin position="202"/>
        <end position="388"/>
    </location>
</feature>
<evidence type="ECO:0000313" key="2">
    <source>
        <dbReference type="EMBL" id="PEH88026.1"/>
    </source>
</evidence>
<dbReference type="InterPro" id="IPR013976">
    <property type="entry name" value="HDOD"/>
</dbReference>
<dbReference type="AlphaFoldDB" id="A0A2A7US56"/>
<dbReference type="RefSeq" id="WP_066541698.1">
    <property type="nucleotide sequence ID" value="NZ_DALZQJ010000006.1"/>
</dbReference>
<protein>
    <submittedName>
        <fullName evidence="2">HDOD domain-containing protein</fullName>
    </submittedName>
</protein>
<comment type="caution">
    <text evidence="2">The sequence shown here is derived from an EMBL/GenBank/DDBJ whole genome shotgun (WGS) entry which is preliminary data.</text>
</comment>
<dbReference type="Proteomes" id="UP000220246">
    <property type="component" value="Unassembled WGS sequence"/>
</dbReference>
<organism evidence="2 3">
    <name type="scientific">Comamonas terrigena</name>
    <dbReference type="NCBI Taxonomy" id="32013"/>
    <lineage>
        <taxon>Bacteria</taxon>
        <taxon>Pseudomonadati</taxon>
        <taxon>Pseudomonadota</taxon>
        <taxon>Betaproteobacteria</taxon>
        <taxon>Burkholderiales</taxon>
        <taxon>Comamonadaceae</taxon>
        <taxon>Comamonas</taxon>
    </lineage>
</organism>
<name>A0A2A7US56_COMTR</name>
<dbReference type="Pfam" id="PF08668">
    <property type="entry name" value="HDOD"/>
    <property type="match status" value="1"/>
</dbReference>
<dbReference type="SUPFAM" id="SSF109604">
    <property type="entry name" value="HD-domain/PDEase-like"/>
    <property type="match status" value="1"/>
</dbReference>
<dbReference type="GeneID" id="80799913"/>
<accession>A0A2A7US56</accession>
<dbReference type="PROSITE" id="PS51833">
    <property type="entry name" value="HDOD"/>
    <property type="match status" value="1"/>
</dbReference>